<dbReference type="Pfam" id="PF00082">
    <property type="entry name" value="Peptidase_S8"/>
    <property type="match status" value="1"/>
</dbReference>
<sequence length="175" mass="18677">MAAKRLNNYSKGSRSFGSLDGTAAFGKVVLCKQKPFHIFPNKSDDLDYNALTTVLGAEGYGDIIVSENFSDYFLEYDSRLRFYSFPVPESEAAGVEGGTKYKVLSGTSMACPHISGAAALIKAKHPTGSPAIKSGLMTTAKPFRTGTSPDLGAGEIDIPGCCRPRIDLRTGERGL</sequence>
<dbReference type="InterPro" id="IPR045051">
    <property type="entry name" value="SBT"/>
</dbReference>
<dbReference type="EMBL" id="LVLJ01000913">
    <property type="protein sequence ID" value="OAE31995.1"/>
    <property type="molecule type" value="Genomic_DNA"/>
</dbReference>
<keyword evidence="8" id="KW-1185">Reference proteome</keyword>
<evidence type="ECO:0000259" key="6">
    <source>
        <dbReference type="Pfam" id="PF00082"/>
    </source>
</evidence>
<dbReference type="SUPFAM" id="SSF52743">
    <property type="entry name" value="Subtilisin-like"/>
    <property type="match status" value="1"/>
</dbReference>
<dbReference type="PROSITE" id="PS51892">
    <property type="entry name" value="SUBTILASE"/>
    <property type="match status" value="1"/>
</dbReference>
<protein>
    <recommendedName>
        <fullName evidence="6">Peptidase S8/S53 domain-containing protein</fullName>
    </recommendedName>
</protein>
<dbReference type="InterPro" id="IPR000209">
    <property type="entry name" value="Peptidase_S8/S53_dom"/>
</dbReference>
<dbReference type="GO" id="GO:0004252">
    <property type="term" value="F:serine-type endopeptidase activity"/>
    <property type="evidence" value="ECO:0007669"/>
    <property type="project" value="InterPro"/>
</dbReference>
<reference evidence="7" key="1">
    <citation type="submission" date="2016-03" db="EMBL/GenBank/DDBJ databases">
        <title>Mechanisms controlling the formation of the plant cell surface in tip-growing cells are functionally conserved among land plants.</title>
        <authorList>
            <person name="Honkanen S."/>
            <person name="Jones V.A."/>
            <person name="Morieri G."/>
            <person name="Champion C."/>
            <person name="Hetherington A.J."/>
            <person name="Kelly S."/>
            <person name="Saint-Marcoux D."/>
            <person name="Proust H."/>
            <person name="Prescott H."/>
            <person name="Dolan L."/>
        </authorList>
    </citation>
    <scope>NUCLEOTIDE SEQUENCE [LARGE SCALE GENOMIC DNA]</scope>
    <source>
        <tissue evidence="7">Whole gametophyte</tissue>
    </source>
</reference>
<comment type="similarity">
    <text evidence="1 5">Belongs to the peptidase S8 family.</text>
</comment>
<proteinExistence type="inferred from homology"/>
<keyword evidence="3" id="KW-0378">Hydrolase</keyword>
<evidence type="ECO:0000313" key="8">
    <source>
        <dbReference type="Proteomes" id="UP000077202"/>
    </source>
</evidence>
<evidence type="ECO:0000313" key="7">
    <source>
        <dbReference type="EMBL" id="OAE31995.1"/>
    </source>
</evidence>
<dbReference type="Gene3D" id="3.40.50.200">
    <property type="entry name" value="Peptidase S8/S53 domain"/>
    <property type="match status" value="1"/>
</dbReference>
<gene>
    <name evidence="7" type="ORF">AXG93_2772s1040</name>
</gene>
<organism evidence="7 8">
    <name type="scientific">Marchantia polymorpha subsp. ruderalis</name>
    <dbReference type="NCBI Taxonomy" id="1480154"/>
    <lineage>
        <taxon>Eukaryota</taxon>
        <taxon>Viridiplantae</taxon>
        <taxon>Streptophyta</taxon>
        <taxon>Embryophyta</taxon>
        <taxon>Marchantiophyta</taxon>
        <taxon>Marchantiopsida</taxon>
        <taxon>Marchantiidae</taxon>
        <taxon>Marchantiales</taxon>
        <taxon>Marchantiaceae</taxon>
        <taxon>Marchantia</taxon>
    </lineage>
</organism>
<evidence type="ECO:0000256" key="3">
    <source>
        <dbReference type="ARBA" id="ARBA00022801"/>
    </source>
</evidence>
<dbReference type="InterPro" id="IPR023828">
    <property type="entry name" value="Peptidase_S8_Ser-AS"/>
</dbReference>
<comment type="caution">
    <text evidence="7">The sequence shown here is derived from an EMBL/GenBank/DDBJ whole genome shotgun (WGS) entry which is preliminary data.</text>
</comment>
<keyword evidence="2" id="KW-0645">Protease</keyword>
<evidence type="ECO:0000256" key="1">
    <source>
        <dbReference type="ARBA" id="ARBA00011073"/>
    </source>
</evidence>
<comment type="caution">
    <text evidence="5">Lacks conserved residue(s) required for the propagation of feature annotation.</text>
</comment>
<name>A0A176WI62_MARPO</name>
<dbReference type="GO" id="GO:0006508">
    <property type="term" value="P:proteolysis"/>
    <property type="evidence" value="ECO:0007669"/>
    <property type="project" value="UniProtKB-KW"/>
</dbReference>
<evidence type="ECO:0000256" key="5">
    <source>
        <dbReference type="PROSITE-ProRule" id="PRU01240"/>
    </source>
</evidence>
<dbReference type="Proteomes" id="UP000077202">
    <property type="component" value="Unassembled WGS sequence"/>
</dbReference>
<dbReference type="PANTHER" id="PTHR10795">
    <property type="entry name" value="PROPROTEIN CONVERTASE SUBTILISIN/KEXIN"/>
    <property type="match status" value="1"/>
</dbReference>
<evidence type="ECO:0000256" key="2">
    <source>
        <dbReference type="ARBA" id="ARBA00022670"/>
    </source>
</evidence>
<dbReference type="PROSITE" id="PS00138">
    <property type="entry name" value="SUBTILASE_SER"/>
    <property type="match status" value="1"/>
</dbReference>
<accession>A0A176WI62</accession>
<feature type="domain" description="Peptidase S8/S53" evidence="6">
    <location>
        <begin position="97"/>
        <end position="153"/>
    </location>
</feature>
<dbReference type="AlphaFoldDB" id="A0A176WI62"/>
<dbReference type="InterPro" id="IPR036852">
    <property type="entry name" value="Peptidase_S8/S53_dom_sf"/>
</dbReference>
<evidence type="ECO:0000256" key="4">
    <source>
        <dbReference type="ARBA" id="ARBA00022825"/>
    </source>
</evidence>
<keyword evidence="4" id="KW-0720">Serine protease</keyword>